<dbReference type="SUPFAM" id="SSF82649">
    <property type="entry name" value="SufE/NifU"/>
    <property type="match status" value="1"/>
</dbReference>
<dbReference type="CDD" id="cd06664">
    <property type="entry name" value="IscU_like"/>
    <property type="match status" value="1"/>
</dbReference>
<evidence type="ECO:0000313" key="5">
    <source>
        <dbReference type="EMBL" id="CAB4649392.1"/>
    </source>
</evidence>
<evidence type="ECO:0000313" key="4">
    <source>
        <dbReference type="EMBL" id="CAB4647838.1"/>
    </source>
</evidence>
<dbReference type="GO" id="GO:0016226">
    <property type="term" value="P:iron-sulfur cluster assembly"/>
    <property type="evidence" value="ECO:0007669"/>
    <property type="project" value="InterPro"/>
</dbReference>
<evidence type="ECO:0000313" key="2">
    <source>
        <dbReference type="EMBL" id="CAB4632217.1"/>
    </source>
</evidence>
<dbReference type="NCBIfam" id="TIGR01994">
    <property type="entry name" value="SUF_scaf_2"/>
    <property type="match status" value="1"/>
</dbReference>
<dbReference type="EMBL" id="CAEZWF010000005">
    <property type="protein sequence ID" value="CAB4647838.1"/>
    <property type="molecule type" value="Genomic_DNA"/>
</dbReference>
<evidence type="ECO:0000313" key="3">
    <source>
        <dbReference type="EMBL" id="CAB4643852.1"/>
    </source>
</evidence>
<dbReference type="EMBL" id="CAEZVW010000038">
    <property type="protein sequence ID" value="CAB4643852.1"/>
    <property type="molecule type" value="Genomic_DNA"/>
</dbReference>
<sequence length="155" mass="16839">MMELDSLYQEVILDHYKHPLNKGLSEKYGVQVHHINPSCGDEITLNLSVEGGIIKSITWDGVGCSISQASVSIVSDLLLNKTLEQAASITNDFVELMHSKGTKEGDPAILEDAVALAGVSKFPARIKCALLGWMAFKDAAVRIKQLNESENRGSN</sequence>
<proteinExistence type="predicted"/>
<organism evidence="5">
    <name type="scientific">freshwater metagenome</name>
    <dbReference type="NCBI Taxonomy" id="449393"/>
    <lineage>
        <taxon>unclassified sequences</taxon>
        <taxon>metagenomes</taxon>
        <taxon>ecological metagenomes</taxon>
    </lineage>
</organism>
<name>A0A6J6KIL6_9ZZZZ</name>
<dbReference type="EMBL" id="CAEZVP010000059">
    <property type="protein sequence ID" value="CAB4632217.1"/>
    <property type="molecule type" value="Genomic_DNA"/>
</dbReference>
<gene>
    <name evidence="2" type="ORF">UFOPK2046_00432</name>
    <name evidence="3" type="ORF">UFOPK2157_00863</name>
    <name evidence="4" type="ORF">UFOPK2228_00365</name>
    <name evidence="5" type="ORF">UFOPK2245_00450</name>
</gene>
<protein>
    <submittedName>
        <fullName evidence="5">Unannotated protein</fullName>
    </submittedName>
</protein>
<dbReference type="Gene3D" id="3.90.1010.10">
    <property type="match status" value="1"/>
</dbReference>
<dbReference type="Pfam" id="PF01592">
    <property type="entry name" value="NifU_N"/>
    <property type="match status" value="1"/>
</dbReference>
<dbReference type="PANTHER" id="PTHR10093">
    <property type="entry name" value="IRON-SULFUR CLUSTER ASSEMBLY ENZYME NIFU HOMOLOG"/>
    <property type="match status" value="1"/>
</dbReference>
<reference evidence="5" key="1">
    <citation type="submission" date="2020-05" db="EMBL/GenBank/DDBJ databases">
        <authorList>
            <person name="Chiriac C."/>
            <person name="Salcher M."/>
            <person name="Ghai R."/>
            <person name="Kavagutti S V."/>
        </authorList>
    </citation>
    <scope>NUCLEOTIDE SEQUENCE</scope>
</reference>
<dbReference type="EMBL" id="CAEZWK010000006">
    <property type="protein sequence ID" value="CAB4649392.1"/>
    <property type="molecule type" value="Genomic_DNA"/>
</dbReference>
<feature type="domain" description="NIF system FeS cluster assembly NifU N-terminal" evidence="1">
    <location>
        <begin position="8"/>
        <end position="128"/>
    </location>
</feature>
<evidence type="ECO:0000259" key="1">
    <source>
        <dbReference type="Pfam" id="PF01592"/>
    </source>
</evidence>
<dbReference type="AlphaFoldDB" id="A0A6J6KIL6"/>
<dbReference type="FunFam" id="3.90.1010.10:FF:000002">
    <property type="entry name" value="Iron-sulfur cluster assembly scaffold protein NifU"/>
    <property type="match status" value="1"/>
</dbReference>
<accession>A0A6J6KIL6</accession>
<dbReference type="InterPro" id="IPR002871">
    <property type="entry name" value="NIF_FeS_clus_asmbl_NifU_N"/>
</dbReference>
<dbReference type="GO" id="GO:0051536">
    <property type="term" value="F:iron-sulfur cluster binding"/>
    <property type="evidence" value="ECO:0007669"/>
    <property type="project" value="InterPro"/>
</dbReference>
<dbReference type="GO" id="GO:0005506">
    <property type="term" value="F:iron ion binding"/>
    <property type="evidence" value="ECO:0007669"/>
    <property type="project" value="InterPro"/>
</dbReference>